<keyword evidence="2" id="KW-1185">Reference proteome</keyword>
<comment type="caution">
    <text evidence="1">The sequence shown here is derived from an EMBL/GenBank/DDBJ whole genome shotgun (WGS) entry which is preliminary data.</text>
</comment>
<protein>
    <recommendedName>
        <fullName evidence="3">Secreted protein</fullName>
    </recommendedName>
</protein>
<evidence type="ECO:0000313" key="1">
    <source>
        <dbReference type="EMBL" id="MEE2057963.1"/>
    </source>
</evidence>
<evidence type="ECO:0000313" key="2">
    <source>
        <dbReference type="Proteomes" id="UP001336020"/>
    </source>
</evidence>
<organism evidence="1 2">
    <name type="scientific">Rhodococcus artemisiae</name>
    <dbReference type="NCBI Taxonomy" id="714159"/>
    <lineage>
        <taxon>Bacteria</taxon>
        <taxon>Bacillati</taxon>
        <taxon>Actinomycetota</taxon>
        <taxon>Actinomycetes</taxon>
        <taxon>Mycobacteriales</taxon>
        <taxon>Nocardiaceae</taxon>
        <taxon>Rhodococcus</taxon>
    </lineage>
</organism>
<proteinExistence type="predicted"/>
<evidence type="ECO:0008006" key="3">
    <source>
        <dbReference type="Google" id="ProtNLM"/>
    </source>
</evidence>
<dbReference type="Proteomes" id="UP001336020">
    <property type="component" value="Unassembled WGS sequence"/>
</dbReference>
<name>A0ABU7L8T9_9NOCA</name>
<sequence>MRCTDRGTRDELWVFLLSAVGSMSVDSASTVVGTPTSDFCFLSRIVAIAQPSPIAAPDKRRRELLRGMRTPSSL</sequence>
<dbReference type="RefSeq" id="WP_330133202.1">
    <property type="nucleotide sequence ID" value="NZ_JAUTXY010000004.1"/>
</dbReference>
<reference evidence="1 2" key="1">
    <citation type="submission" date="2023-07" db="EMBL/GenBank/DDBJ databases">
        <authorList>
            <person name="Girao M."/>
            <person name="Carvalho M.F."/>
        </authorList>
    </citation>
    <scope>NUCLEOTIDE SEQUENCE [LARGE SCALE GENOMIC DNA]</scope>
    <source>
        <strain evidence="1 2">YIM65754</strain>
    </source>
</reference>
<gene>
    <name evidence="1" type="ORF">Q7514_10560</name>
</gene>
<dbReference type="EMBL" id="JAUTXY010000004">
    <property type="protein sequence ID" value="MEE2057963.1"/>
    <property type="molecule type" value="Genomic_DNA"/>
</dbReference>
<accession>A0ABU7L8T9</accession>